<gene>
    <name evidence="2" type="ORF">BO97DRAFT_391260</name>
</gene>
<dbReference type="InterPro" id="IPR002575">
    <property type="entry name" value="Aminoglycoside_PTrfase"/>
</dbReference>
<organism evidence="2 3">
    <name type="scientific">Aspergillus homomorphus (strain CBS 101889)</name>
    <dbReference type="NCBI Taxonomy" id="1450537"/>
    <lineage>
        <taxon>Eukaryota</taxon>
        <taxon>Fungi</taxon>
        <taxon>Dikarya</taxon>
        <taxon>Ascomycota</taxon>
        <taxon>Pezizomycotina</taxon>
        <taxon>Eurotiomycetes</taxon>
        <taxon>Eurotiomycetidae</taxon>
        <taxon>Eurotiales</taxon>
        <taxon>Aspergillaceae</taxon>
        <taxon>Aspergillus</taxon>
        <taxon>Aspergillus subgen. Circumdati</taxon>
    </lineage>
</organism>
<dbReference type="OrthoDB" id="2906425at2759"/>
<protein>
    <submittedName>
        <fullName evidence="2">Kinase-like protein</fullName>
    </submittedName>
</protein>
<dbReference type="CDD" id="cd05120">
    <property type="entry name" value="APH_ChoK_like"/>
    <property type="match status" value="1"/>
</dbReference>
<dbReference type="Pfam" id="PF01636">
    <property type="entry name" value="APH"/>
    <property type="match status" value="1"/>
</dbReference>
<evidence type="ECO:0000259" key="1">
    <source>
        <dbReference type="Pfam" id="PF01636"/>
    </source>
</evidence>
<dbReference type="AlphaFoldDB" id="A0A395HZX4"/>
<name>A0A395HZX4_ASPHC</name>
<feature type="domain" description="Aminoglycoside phosphotransferase" evidence="1">
    <location>
        <begin position="344"/>
        <end position="542"/>
    </location>
</feature>
<accession>A0A395HZX4</accession>
<evidence type="ECO:0000313" key="3">
    <source>
        <dbReference type="Proteomes" id="UP000248961"/>
    </source>
</evidence>
<evidence type="ECO:0000313" key="2">
    <source>
        <dbReference type="EMBL" id="RAL11824.1"/>
    </source>
</evidence>
<dbReference type="GO" id="GO:0016301">
    <property type="term" value="F:kinase activity"/>
    <property type="evidence" value="ECO:0007669"/>
    <property type="project" value="UniProtKB-KW"/>
</dbReference>
<dbReference type="GeneID" id="37198104"/>
<proteinExistence type="predicted"/>
<dbReference type="EMBL" id="KZ824286">
    <property type="protein sequence ID" value="RAL11824.1"/>
    <property type="molecule type" value="Genomic_DNA"/>
</dbReference>
<dbReference type="InterPro" id="IPR011009">
    <property type="entry name" value="Kinase-like_dom_sf"/>
</dbReference>
<keyword evidence="2" id="KW-0808">Transferase</keyword>
<dbReference type="RefSeq" id="XP_025550978.1">
    <property type="nucleotide sequence ID" value="XM_025693815.1"/>
</dbReference>
<dbReference type="Gene3D" id="3.90.1200.10">
    <property type="match status" value="1"/>
</dbReference>
<dbReference type="SUPFAM" id="SSF56112">
    <property type="entry name" value="Protein kinase-like (PK-like)"/>
    <property type="match status" value="1"/>
</dbReference>
<dbReference type="VEuPathDB" id="FungiDB:BO97DRAFT_391260"/>
<keyword evidence="3" id="KW-1185">Reference proteome</keyword>
<dbReference type="STRING" id="1450537.A0A395HZX4"/>
<reference evidence="2 3" key="1">
    <citation type="submission" date="2018-02" db="EMBL/GenBank/DDBJ databases">
        <title>The genomes of Aspergillus section Nigri reveals drivers in fungal speciation.</title>
        <authorList>
            <consortium name="DOE Joint Genome Institute"/>
            <person name="Vesth T.C."/>
            <person name="Nybo J."/>
            <person name="Theobald S."/>
            <person name="Brandl J."/>
            <person name="Frisvad J.C."/>
            <person name="Nielsen K.F."/>
            <person name="Lyhne E.K."/>
            <person name="Kogle M.E."/>
            <person name="Kuo A."/>
            <person name="Riley R."/>
            <person name="Clum A."/>
            <person name="Nolan M."/>
            <person name="Lipzen A."/>
            <person name="Salamov A."/>
            <person name="Henrissat B."/>
            <person name="Wiebenga A."/>
            <person name="De vries R.P."/>
            <person name="Grigoriev I.V."/>
            <person name="Mortensen U.H."/>
            <person name="Andersen M.R."/>
            <person name="Baker S.E."/>
        </authorList>
    </citation>
    <scope>NUCLEOTIDE SEQUENCE [LARGE SCALE GENOMIC DNA]</scope>
    <source>
        <strain evidence="2 3">CBS 101889</strain>
    </source>
</reference>
<sequence length="558" mass="63513">MANVQAALEMINTADLSSTEHLLLRNLVNSAVYPEDTARLITSTIETSNCSVETSLREVKRQWRKLASRLMASDKIPQALQDLAFERDGRDFTMRRGPSHVPGSKIEPAFIVPPSMIHDLESVEQGALLRLLRAFLSDEHVNYLKKLLTLEPQDTATRLRNIVLLPPSIHAAFRAGHVDIRTRNDLDGGPPPGCVDETLLKCRYAMRTQYPEEVSGLFLGDGTPFRRGLVHFDLSTADPERLPLPSSLLIDVHFRFAAALHLFYIEDKAARGWSSASLSLSLPSFVRRSLTWLWLTLPECLRVACYLLLNRIGRKLYPLDASVWAQRLPFGLYMKQCIRAPQNEPNVLRLIERQTSIPAPRLIDTWERDGTTYILMTRIPGDPIEDVQHLLSYSERREIADDIARYVAQLRQIPNNTPYLICDSLGGPIVDHRIPSGTGGPWHTEAEFYEHLTSHYGPMAKVAELKKLGIREHEHFYFTHSDLHPSNLLVERGRLTGIVDWESAGFRPEYWEFTKAMYGAVCGGGPVMDSIFWRAFGRKYERELEVERQLWYITPFGS</sequence>
<dbReference type="InterPro" id="IPR051678">
    <property type="entry name" value="AGP_Transferase"/>
</dbReference>
<dbReference type="Proteomes" id="UP000248961">
    <property type="component" value="Unassembled WGS sequence"/>
</dbReference>
<dbReference type="PANTHER" id="PTHR21310:SF58">
    <property type="entry name" value="AMINOGLYCOSIDE PHOSPHOTRANSFERASE DOMAIN-CONTAINING PROTEIN"/>
    <property type="match status" value="1"/>
</dbReference>
<dbReference type="PANTHER" id="PTHR21310">
    <property type="entry name" value="AMINOGLYCOSIDE PHOSPHOTRANSFERASE-RELATED-RELATED"/>
    <property type="match status" value="1"/>
</dbReference>
<keyword evidence="2" id="KW-0418">Kinase</keyword>